<dbReference type="PANTHER" id="PTHR33991:SF1">
    <property type="entry name" value="DNA REPAIR PROTEIN RECO"/>
    <property type="match status" value="1"/>
</dbReference>
<dbReference type="Pfam" id="PF11967">
    <property type="entry name" value="RecO_N"/>
    <property type="match status" value="1"/>
</dbReference>
<accession>A0A0G1ZY14</accession>
<keyword evidence="4 7" id="KW-0233">DNA recombination</keyword>
<dbReference type="NCBIfam" id="TIGR00613">
    <property type="entry name" value="reco"/>
    <property type="match status" value="1"/>
</dbReference>
<comment type="caution">
    <text evidence="9">The sequence shown here is derived from an EMBL/GenBank/DDBJ whole genome shotgun (WGS) entry which is preliminary data.</text>
</comment>
<dbReference type="HAMAP" id="MF_00201">
    <property type="entry name" value="RecO"/>
    <property type="match status" value="1"/>
</dbReference>
<gene>
    <name evidence="7" type="primary">recO</name>
    <name evidence="9" type="ORF">UY77_C0001G0017</name>
</gene>
<organism evidence="9 10">
    <name type="scientific">Candidatus Uhrbacteria bacterium GW2011_GWA2_53_10</name>
    <dbReference type="NCBI Taxonomy" id="1618980"/>
    <lineage>
        <taxon>Bacteria</taxon>
        <taxon>Candidatus Uhriibacteriota</taxon>
    </lineage>
</organism>
<dbReference type="GO" id="GO:0006302">
    <property type="term" value="P:double-strand break repair"/>
    <property type="evidence" value="ECO:0007669"/>
    <property type="project" value="TreeGrafter"/>
</dbReference>
<dbReference type="EMBL" id="LCRI01000001">
    <property type="protein sequence ID" value="KKW33322.1"/>
    <property type="molecule type" value="Genomic_DNA"/>
</dbReference>
<evidence type="ECO:0000259" key="8">
    <source>
        <dbReference type="Pfam" id="PF11967"/>
    </source>
</evidence>
<keyword evidence="3 7" id="KW-0227">DNA damage</keyword>
<evidence type="ECO:0000313" key="9">
    <source>
        <dbReference type="EMBL" id="KKW33322.1"/>
    </source>
</evidence>
<evidence type="ECO:0000256" key="3">
    <source>
        <dbReference type="ARBA" id="ARBA00022763"/>
    </source>
</evidence>
<proteinExistence type="inferred from homology"/>
<evidence type="ECO:0000313" key="10">
    <source>
        <dbReference type="Proteomes" id="UP000034711"/>
    </source>
</evidence>
<evidence type="ECO:0000256" key="2">
    <source>
        <dbReference type="ARBA" id="ARBA00021310"/>
    </source>
</evidence>
<dbReference type="InterPro" id="IPR037278">
    <property type="entry name" value="ARFGAP/RecO"/>
</dbReference>
<dbReference type="Proteomes" id="UP000034711">
    <property type="component" value="Unassembled WGS sequence"/>
</dbReference>
<dbReference type="Gene3D" id="2.40.50.140">
    <property type="entry name" value="Nucleic acid-binding proteins"/>
    <property type="match status" value="1"/>
</dbReference>
<evidence type="ECO:0000256" key="5">
    <source>
        <dbReference type="ARBA" id="ARBA00023204"/>
    </source>
</evidence>
<sequence>MAVLHRTTGIIVASRDHREADRWYTVFTREQGKIEFLARGARKALAKLSAHLEMPGVLELLLVRGRAFETVAAVERQRAFPHLHTDLSRLLLLRNALHLVDLGTRTHQADPILYDELLRWLSFLETCPELSPTRSGLLLGAFALKLLTITGYRPEFGSCLVCQTTIQAGAYRWHALRGGVICEGCCGRDPQGLFAARPLSDATLKLLRFTLAEPFGAHLRLHVPAETVNTFHEAVESLLIAHFPTIPANSLRAACTLT</sequence>
<evidence type="ECO:0000256" key="6">
    <source>
        <dbReference type="ARBA" id="ARBA00033409"/>
    </source>
</evidence>
<dbReference type="PANTHER" id="PTHR33991">
    <property type="entry name" value="DNA REPAIR PROTEIN RECO"/>
    <property type="match status" value="1"/>
</dbReference>
<dbReference type="GO" id="GO:0006310">
    <property type="term" value="P:DNA recombination"/>
    <property type="evidence" value="ECO:0007669"/>
    <property type="project" value="UniProtKB-UniRule"/>
</dbReference>
<feature type="domain" description="DNA replication/recombination mediator RecO N-terminal" evidence="8">
    <location>
        <begin position="1"/>
        <end position="75"/>
    </location>
</feature>
<evidence type="ECO:0000256" key="7">
    <source>
        <dbReference type="HAMAP-Rule" id="MF_00201"/>
    </source>
</evidence>
<reference evidence="9 10" key="1">
    <citation type="journal article" date="2015" name="Nature">
        <title>rRNA introns, odd ribosomes, and small enigmatic genomes across a large radiation of phyla.</title>
        <authorList>
            <person name="Brown C.T."/>
            <person name="Hug L.A."/>
            <person name="Thomas B.C."/>
            <person name="Sharon I."/>
            <person name="Castelle C.J."/>
            <person name="Singh A."/>
            <person name="Wilkins M.J."/>
            <person name="Williams K.H."/>
            <person name="Banfield J.F."/>
        </authorList>
    </citation>
    <scope>NUCLEOTIDE SEQUENCE [LARGE SCALE GENOMIC DNA]</scope>
</reference>
<evidence type="ECO:0000256" key="1">
    <source>
        <dbReference type="ARBA" id="ARBA00007452"/>
    </source>
</evidence>
<dbReference type="SUPFAM" id="SSF50249">
    <property type="entry name" value="Nucleic acid-binding proteins"/>
    <property type="match status" value="1"/>
</dbReference>
<dbReference type="InterPro" id="IPR022572">
    <property type="entry name" value="DNA_rep/recomb_RecO_N"/>
</dbReference>
<dbReference type="Gene3D" id="1.20.1440.120">
    <property type="entry name" value="Recombination protein O, C-terminal domain"/>
    <property type="match status" value="1"/>
</dbReference>
<evidence type="ECO:0000256" key="4">
    <source>
        <dbReference type="ARBA" id="ARBA00023172"/>
    </source>
</evidence>
<keyword evidence="5 7" id="KW-0234">DNA repair</keyword>
<comment type="similarity">
    <text evidence="1 7">Belongs to the RecO family.</text>
</comment>
<dbReference type="GO" id="GO:0043590">
    <property type="term" value="C:bacterial nucleoid"/>
    <property type="evidence" value="ECO:0007669"/>
    <property type="project" value="TreeGrafter"/>
</dbReference>
<protein>
    <recommendedName>
        <fullName evidence="2 7">DNA repair protein RecO</fullName>
    </recommendedName>
    <alternativeName>
        <fullName evidence="6 7">Recombination protein O</fullName>
    </alternativeName>
</protein>
<dbReference type="Pfam" id="PF02565">
    <property type="entry name" value="RecO_C"/>
    <property type="match status" value="1"/>
</dbReference>
<dbReference type="InterPro" id="IPR042242">
    <property type="entry name" value="RecO_C"/>
</dbReference>
<dbReference type="InterPro" id="IPR003717">
    <property type="entry name" value="RecO"/>
</dbReference>
<dbReference type="AlphaFoldDB" id="A0A0G1ZY14"/>
<comment type="function">
    <text evidence="7">Involved in DNA repair and RecF pathway recombination.</text>
</comment>
<dbReference type="SUPFAM" id="SSF57863">
    <property type="entry name" value="ArfGap/RecO-like zinc finger"/>
    <property type="match status" value="1"/>
</dbReference>
<name>A0A0G1ZY14_9BACT</name>
<dbReference type="InterPro" id="IPR012340">
    <property type="entry name" value="NA-bd_OB-fold"/>
</dbReference>